<feature type="region of interest" description="Disordered" evidence="2">
    <location>
        <begin position="1"/>
        <end position="22"/>
    </location>
</feature>
<feature type="domain" description="Flagellar Assembly Protein A N-terminal region" evidence="3">
    <location>
        <begin position="131"/>
        <end position="283"/>
    </location>
</feature>
<evidence type="ECO:0000313" key="4">
    <source>
        <dbReference type="EMBL" id="MUI15185.1"/>
    </source>
</evidence>
<dbReference type="Pfam" id="PF20250">
    <property type="entry name" value="FapA_N"/>
    <property type="match status" value="1"/>
</dbReference>
<dbReference type="OrthoDB" id="8578642at2"/>
<keyword evidence="5" id="KW-1185">Reference proteome</keyword>
<dbReference type="Proteomes" id="UP000431684">
    <property type="component" value="Unassembled WGS sequence"/>
</dbReference>
<evidence type="ECO:0000256" key="2">
    <source>
        <dbReference type="SAM" id="MobiDB-lite"/>
    </source>
</evidence>
<proteinExistence type="predicted"/>
<sequence length="623" mass="65028">MGNAVGNDGAPAGSPGDTDGPPVIVQRDDGVWFMAGAAAACREAAGRVFLSGACFAGLDYGIFSRMLYGVDPAVPTAPAGQPPVRFADAVVPFPPARRALYKSVKIVAGEADYFFEPVFLDSGDGASLAATLTFDEFVADLWGKGIRFGIDAAAVRGAIAAGRPARIAVARRLPPVPGRDATIVEVSRDMHRSNAPRELANGRFDLHTFQNRFPQAKAQTRLLRKEPRTGGRRGHELSGLPVEPPAARDIELTHVAGPGTVIEHIGGFDYVVAAVDGYINVDRNGGRVSIGPKAVGREGVSARTTGNLQLTGEYEEFGEVQENRFVEGGNITIHGDVFGHVASRGGAVLLKRNLMGGTVVNAAGAIHIGGVAANAVLQAKGGEVTIRQAQNCVITAAKVTIGEASNCEIMAGEVTIGIASGCAIAGRTIALEAAGPRKGSEMLLFALVPDTRRHEEAIAGLAARVARLEAAAAGHKAAVDEITGRPDVRSYLALAASMRAREVTLTAAQLAQLQKLAAQVGPALKDIAEVSQANNAVQAQLAQAREQQEQACRRRDDIAAAATCKVKMLAGDTVLRTMMFQPDAGAPCDIAPKEVRAKLRAGSWNDPPVLDVAHGALDWSSAP</sequence>
<dbReference type="PANTHER" id="PTHR38032:SF1">
    <property type="entry name" value="RNA-BINDING PROTEIN KHPB N-TERMINAL DOMAIN-CONTAINING PROTEIN"/>
    <property type="match status" value="1"/>
</dbReference>
<dbReference type="AlphaFoldDB" id="A0A6I3XTX0"/>
<reference evidence="4 5" key="1">
    <citation type="submission" date="2019-11" db="EMBL/GenBank/DDBJ databases">
        <title>Draft Genome Sequences of Six Type Strains of the Genus Massilia.</title>
        <authorList>
            <person name="Miess H."/>
            <person name="Frediansyah A."/>
            <person name="Goeker M."/>
            <person name="Gross H."/>
        </authorList>
    </citation>
    <scope>NUCLEOTIDE SEQUENCE [LARGE SCALE GENOMIC DNA]</scope>
    <source>
        <strain evidence="4 5">DSM 17513</strain>
    </source>
</reference>
<gene>
    <name evidence="4" type="ORF">GJV26_22345</name>
</gene>
<name>A0A6I3XTX0_9BURK</name>
<comment type="caution">
    <text evidence="4">The sequence shown here is derived from an EMBL/GenBank/DDBJ whole genome shotgun (WGS) entry which is preliminary data.</text>
</comment>
<dbReference type="InterPro" id="IPR005646">
    <property type="entry name" value="FapA"/>
</dbReference>
<organism evidence="4 5">
    <name type="scientific">Pseudoduganella dura</name>
    <dbReference type="NCBI Taxonomy" id="321982"/>
    <lineage>
        <taxon>Bacteria</taxon>
        <taxon>Pseudomonadati</taxon>
        <taxon>Pseudomonadota</taxon>
        <taxon>Betaproteobacteria</taxon>
        <taxon>Burkholderiales</taxon>
        <taxon>Oxalobacteraceae</taxon>
        <taxon>Telluria group</taxon>
        <taxon>Pseudoduganella</taxon>
    </lineage>
</organism>
<protein>
    <submittedName>
        <fullName evidence="4">DUF342 domain-containing protein</fullName>
    </submittedName>
</protein>
<keyword evidence="1" id="KW-0175">Coiled coil</keyword>
<evidence type="ECO:0000259" key="3">
    <source>
        <dbReference type="Pfam" id="PF20250"/>
    </source>
</evidence>
<dbReference type="EMBL" id="WNWM01000002">
    <property type="protein sequence ID" value="MUI15185.1"/>
    <property type="molecule type" value="Genomic_DNA"/>
</dbReference>
<feature type="coiled-coil region" evidence="1">
    <location>
        <begin position="527"/>
        <end position="554"/>
    </location>
</feature>
<evidence type="ECO:0000256" key="1">
    <source>
        <dbReference type="SAM" id="Coils"/>
    </source>
</evidence>
<accession>A0A6I3XTX0</accession>
<dbReference type="PANTHER" id="PTHR38032">
    <property type="entry name" value="POLYMERASE-RELATED"/>
    <property type="match status" value="1"/>
</dbReference>
<dbReference type="RefSeq" id="WP_155710905.1">
    <property type="nucleotide sequence ID" value="NZ_BMWU01000062.1"/>
</dbReference>
<dbReference type="InterPro" id="IPR046866">
    <property type="entry name" value="FapA_N"/>
</dbReference>
<evidence type="ECO:0000313" key="5">
    <source>
        <dbReference type="Proteomes" id="UP000431684"/>
    </source>
</evidence>